<evidence type="ECO:0000313" key="6">
    <source>
        <dbReference type="EMBL" id="AIF99846.1"/>
    </source>
</evidence>
<dbReference type="SMART" id="SM00418">
    <property type="entry name" value="HTH_ARSR"/>
    <property type="match status" value="1"/>
</dbReference>
<dbReference type="InterPro" id="IPR036390">
    <property type="entry name" value="WH_DNA-bd_sf"/>
</dbReference>
<evidence type="ECO:0000259" key="5">
    <source>
        <dbReference type="PROSITE" id="PS50987"/>
    </source>
</evidence>
<evidence type="ECO:0000313" key="10">
    <source>
        <dbReference type="Proteomes" id="UP000263517"/>
    </source>
</evidence>
<evidence type="ECO:0000313" key="9">
    <source>
        <dbReference type="Proteomes" id="UP000056090"/>
    </source>
</evidence>
<dbReference type="eggNOG" id="COG0640">
    <property type="taxonomic scope" value="Bacteria"/>
</dbReference>
<dbReference type="InterPro" id="IPR051081">
    <property type="entry name" value="HTH_MetalResp_TranReg"/>
</dbReference>
<sequence length="114" mass="12799">MNTETNCSALSPLSFFKCLSEDTRLKTLLLLSEHTSLCVCDLTTALDISQPKISRHLADLRKCGLVLDERKGKWVYYRLHPDLPGWASDVIHNTAKHNVEFVAQARANLKTGNC</sequence>
<dbReference type="PRINTS" id="PR00778">
    <property type="entry name" value="HTHARSR"/>
</dbReference>
<dbReference type="GO" id="GO:0003700">
    <property type="term" value="F:DNA-binding transcription factor activity"/>
    <property type="evidence" value="ECO:0007669"/>
    <property type="project" value="InterPro"/>
</dbReference>
<keyword evidence="2" id="KW-0805">Transcription regulation</keyword>
<dbReference type="Proteomes" id="UP000264779">
    <property type="component" value="Unassembled WGS sequence"/>
</dbReference>
<protein>
    <submittedName>
        <fullName evidence="6 7">Transcriptional regulator</fullName>
    </submittedName>
</protein>
<keyword evidence="9" id="KW-1185">Reference proteome</keyword>
<dbReference type="EMBL" id="CP008849">
    <property type="protein sequence ID" value="AIF99846.1"/>
    <property type="molecule type" value="Genomic_DNA"/>
</dbReference>
<dbReference type="PROSITE" id="PS50987">
    <property type="entry name" value="HTH_ARSR_2"/>
    <property type="match status" value="1"/>
</dbReference>
<dbReference type="InterPro" id="IPR001845">
    <property type="entry name" value="HTH_ArsR_DNA-bd_dom"/>
</dbReference>
<dbReference type="Proteomes" id="UP000263517">
    <property type="component" value="Unassembled WGS sequence"/>
</dbReference>
<dbReference type="PROSITE" id="PS00846">
    <property type="entry name" value="HTH_ARSR_1"/>
    <property type="match status" value="1"/>
</dbReference>
<dbReference type="KEGG" id="aal:EP13_14780"/>
<dbReference type="OrthoDB" id="9793058at2"/>
<dbReference type="PATRIC" id="fig|589873.4.peg.3330"/>
<feature type="domain" description="HTH arsR-type" evidence="5">
    <location>
        <begin position="4"/>
        <end position="102"/>
    </location>
</feature>
<evidence type="ECO:0000256" key="2">
    <source>
        <dbReference type="ARBA" id="ARBA00023015"/>
    </source>
</evidence>
<dbReference type="Proteomes" id="UP000056090">
    <property type="component" value="Chromosome"/>
</dbReference>
<dbReference type="GO" id="GO:0046685">
    <property type="term" value="P:response to arsenic-containing substance"/>
    <property type="evidence" value="ECO:0007669"/>
    <property type="project" value="UniProtKB-KW"/>
</dbReference>
<evidence type="ECO:0000256" key="1">
    <source>
        <dbReference type="ARBA" id="ARBA00022849"/>
    </source>
</evidence>
<evidence type="ECO:0000313" key="7">
    <source>
        <dbReference type="EMBL" id="HAW74525.1"/>
    </source>
</evidence>
<dbReference type="EMBL" id="DONK01000005">
    <property type="protein sequence ID" value="HBU49721.1"/>
    <property type="molecule type" value="Genomic_DNA"/>
</dbReference>
<organism evidence="6 9">
    <name type="scientific">Alteromonas australica</name>
    <dbReference type="NCBI Taxonomy" id="589873"/>
    <lineage>
        <taxon>Bacteria</taxon>
        <taxon>Pseudomonadati</taxon>
        <taxon>Pseudomonadota</taxon>
        <taxon>Gammaproteobacteria</taxon>
        <taxon>Alteromonadales</taxon>
        <taxon>Alteromonadaceae</taxon>
        <taxon>Alteromonas/Salinimonas group</taxon>
        <taxon>Alteromonas</taxon>
    </lineage>
</organism>
<accession>A0A075P204</accession>
<dbReference type="PANTHER" id="PTHR33154">
    <property type="entry name" value="TRANSCRIPTIONAL REGULATOR, ARSR FAMILY"/>
    <property type="match status" value="1"/>
</dbReference>
<dbReference type="NCBIfam" id="NF007528">
    <property type="entry name" value="PRK10141.1"/>
    <property type="match status" value="1"/>
</dbReference>
<evidence type="ECO:0000256" key="3">
    <source>
        <dbReference type="ARBA" id="ARBA00023125"/>
    </source>
</evidence>
<dbReference type="CDD" id="cd00090">
    <property type="entry name" value="HTH_ARSR"/>
    <property type="match status" value="1"/>
</dbReference>
<dbReference type="AlphaFoldDB" id="A0A075P204"/>
<dbReference type="Pfam" id="PF01022">
    <property type="entry name" value="HTH_5"/>
    <property type="match status" value="1"/>
</dbReference>
<proteinExistence type="predicted"/>
<dbReference type="InterPro" id="IPR018334">
    <property type="entry name" value="ArsR_HTH"/>
</dbReference>
<reference evidence="10 11" key="2">
    <citation type="journal article" date="2018" name="Nat. Biotechnol.">
        <title>A standardized bacterial taxonomy based on genome phylogeny substantially revises the tree of life.</title>
        <authorList>
            <person name="Parks D.H."/>
            <person name="Chuvochina M."/>
            <person name="Waite D.W."/>
            <person name="Rinke C."/>
            <person name="Skarshewski A."/>
            <person name="Chaumeil P.A."/>
            <person name="Hugenholtz P."/>
        </authorList>
    </citation>
    <scope>NUCLEOTIDE SEQUENCE [LARGE SCALE GENOMIC DNA]</scope>
    <source>
        <strain evidence="8">UBA11621</strain>
        <strain evidence="7">UBA11978</strain>
    </source>
</reference>
<dbReference type="GeneID" id="78256158"/>
<dbReference type="InterPro" id="IPR011991">
    <property type="entry name" value="ArsR-like_HTH"/>
</dbReference>
<gene>
    <name evidence="7" type="ORF">DCW74_02180</name>
    <name evidence="8" type="ORF">DEB45_00565</name>
    <name evidence="6" type="ORF">EP13_14780</name>
</gene>
<dbReference type="SUPFAM" id="SSF46785">
    <property type="entry name" value="Winged helix' DNA-binding domain"/>
    <property type="match status" value="1"/>
</dbReference>
<dbReference type="GO" id="GO:0003677">
    <property type="term" value="F:DNA binding"/>
    <property type="evidence" value="ECO:0007669"/>
    <property type="project" value="UniProtKB-KW"/>
</dbReference>
<dbReference type="EMBL" id="DNAN01000076">
    <property type="protein sequence ID" value="HAW74525.1"/>
    <property type="molecule type" value="Genomic_DNA"/>
</dbReference>
<dbReference type="RefSeq" id="WP_044057904.1">
    <property type="nucleotide sequence ID" value="NZ_CALBIY010000075.1"/>
</dbReference>
<dbReference type="FunFam" id="1.10.10.10:FF:000279">
    <property type="entry name" value="Transcriptional regulator, ArsR family"/>
    <property type="match status" value="1"/>
</dbReference>
<name>A0A075P204_9ALTE</name>
<keyword evidence="4" id="KW-0804">Transcription</keyword>
<dbReference type="KEGG" id="aaus:EP12_15345"/>
<dbReference type="NCBIfam" id="NF033788">
    <property type="entry name" value="HTH_metalloreg"/>
    <property type="match status" value="1"/>
</dbReference>
<evidence type="ECO:0000313" key="11">
    <source>
        <dbReference type="Proteomes" id="UP000264779"/>
    </source>
</evidence>
<dbReference type="STRING" id="589873.EP12_15345"/>
<dbReference type="InterPro" id="IPR036388">
    <property type="entry name" value="WH-like_DNA-bd_sf"/>
</dbReference>
<evidence type="ECO:0000256" key="4">
    <source>
        <dbReference type="ARBA" id="ARBA00023163"/>
    </source>
</evidence>
<dbReference type="Gene3D" id="1.10.10.10">
    <property type="entry name" value="Winged helix-like DNA-binding domain superfamily/Winged helix DNA-binding domain"/>
    <property type="match status" value="1"/>
</dbReference>
<keyword evidence="1" id="KW-0059">Arsenical resistance</keyword>
<keyword evidence="3" id="KW-0238">DNA-binding</keyword>
<evidence type="ECO:0000313" key="8">
    <source>
        <dbReference type="EMBL" id="HBU49721.1"/>
    </source>
</evidence>
<reference evidence="6 9" key="1">
    <citation type="submission" date="2014-06" db="EMBL/GenBank/DDBJ databases">
        <title>Genomes of Alteromonas australica, a world apart.</title>
        <authorList>
            <person name="Gonzaga A."/>
            <person name="Lopez-Perez M."/>
            <person name="Rodriguez-Valera F."/>
        </authorList>
    </citation>
    <scope>NUCLEOTIDE SEQUENCE [LARGE SCALE GENOMIC DNA]</scope>
    <source>
        <strain evidence="6 9">H 17</strain>
    </source>
</reference>
<dbReference type="PANTHER" id="PTHR33154:SF18">
    <property type="entry name" value="ARSENICAL RESISTANCE OPERON REPRESSOR"/>
    <property type="match status" value="1"/>
</dbReference>